<dbReference type="InterPro" id="IPR037185">
    <property type="entry name" value="EmrE-like"/>
</dbReference>
<dbReference type="SUPFAM" id="SSF103481">
    <property type="entry name" value="Multidrug resistance efflux transporter EmrE"/>
    <property type="match status" value="1"/>
</dbReference>
<name>A0A2H0N0D6_9BACT</name>
<evidence type="ECO:0008006" key="4">
    <source>
        <dbReference type="Google" id="ProtNLM"/>
    </source>
</evidence>
<accession>A0A2H0N0D6</accession>
<dbReference type="AlphaFoldDB" id="A0A2H0N0D6"/>
<feature type="transmembrane region" description="Helical" evidence="1">
    <location>
        <begin position="248"/>
        <end position="268"/>
    </location>
</feature>
<feature type="transmembrane region" description="Helical" evidence="1">
    <location>
        <begin position="92"/>
        <end position="113"/>
    </location>
</feature>
<sequence>MLWLIVIIAAYFLLALSDLGNKYLLAGPPNPKSYTFYVGTLSILAVGLIPFVDFGVPQPCQLLLALLSGAIYVSALYALYNALENFEVSRVTPAIGGILPLFTFALSWLFFGAQRQFEGRGILAFFLLLIGTVIITWQKEKIISRESLKISILAALLFSISFIFSKFVYLEQPFWQGFIWMRIGGFLIAIFLIFSKEVRKEIFGRKPSFSKKTGTIFLLTQSAGAGAFVLQNWAIALAAVVFLPVINALAGTQYIFLFLLITFISLKFPKILKERISRQIIFQKIFAILIIGIGLALLLL</sequence>
<evidence type="ECO:0000313" key="2">
    <source>
        <dbReference type="EMBL" id="PIR02358.1"/>
    </source>
</evidence>
<gene>
    <name evidence="2" type="ORF">COV62_01645</name>
</gene>
<feature type="transmembrane region" description="Helical" evidence="1">
    <location>
        <begin position="6"/>
        <end position="24"/>
    </location>
</feature>
<feature type="transmembrane region" description="Helical" evidence="1">
    <location>
        <begin position="62"/>
        <end position="80"/>
    </location>
</feature>
<keyword evidence="1" id="KW-0472">Membrane</keyword>
<evidence type="ECO:0000256" key="1">
    <source>
        <dbReference type="SAM" id="Phobius"/>
    </source>
</evidence>
<feature type="transmembrane region" description="Helical" evidence="1">
    <location>
        <begin position="119"/>
        <end position="138"/>
    </location>
</feature>
<feature type="transmembrane region" description="Helical" evidence="1">
    <location>
        <begin position="280"/>
        <end position="299"/>
    </location>
</feature>
<proteinExistence type="predicted"/>
<keyword evidence="1" id="KW-1133">Transmembrane helix</keyword>
<protein>
    <recommendedName>
        <fullName evidence="4">EamA domain-containing protein</fullName>
    </recommendedName>
</protein>
<evidence type="ECO:0000313" key="3">
    <source>
        <dbReference type="Proteomes" id="UP000231139"/>
    </source>
</evidence>
<reference evidence="2 3" key="1">
    <citation type="submission" date="2017-09" db="EMBL/GenBank/DDBJ databases">
        <title>Depth-based differentiation of microbial function through sediment-hosted aquifers and enrichment of novel symbionts in the deep terrestrial subsurface.</title>
        <authorList>
            <person name="Probst A.J."/>
            <person name="Ladd B."/>
            <person name="Jarett J.K."/>
            <person name="Geller-Mcgrath D.E."/>
            <person name="Sieber C.M."/>
            <person name="Emerson J.B."/>
            <person name="Anantharaman K."/>
            <person name="Thomas B.C."/>
            <person name="Malmstrom R."/>
            <person name="Stieglmeier M."/>
            <person name="Klingl A."/>
            <person name="Woyke T."/>
            <person name="Ryan C.M."/>
            <person name="Banfield J.F."/>
        </authorList>
    </citation>
    <scope>NUCLEOTIDE SEQUENCE [LARGE SCALE GENOMIC DNA]</scope>
    <source>
        <strain evidence="2">CG11_big_fil_rev_8_21_14_0_20_35_11</strain>
    </source>
</reference>
<dbReference type="EMBL" id="PCWK01000041">
    <property type="protein sequence ID" value="PIR02358.1"/>
    <property type="molecule type" value="Genomic_DNA"/>
</dbReference>
<organism evidence="2 3">
    <name type="scientific">Candidatus Nealsonbacteria bacterium CG11_big_fil_rev_8_21_14_0_20_35_11</name>
    <dbReference type="NCBI Taxonomy" id="1974713"/>
    <lineage>
        <taxon>Bacteria</taxon>
        <taxon>Candidatus Nealsoniibacteriota</taxon>
    </lineage>
</organism>
<feature type="transmembrane region" description="Helical" evidence="1">
    <location>
        <begin position="150"/>
        <end position="169"/>
    </location>
</feature>
<feature type="transmembrane region" description="Helical" evidence="1">
    <location>
        <begin position="175"/>
        <end position="195"/>
    </location>
</feature>
<comment type="caution">
    <text evidence="2">The sequence shown here is derived from an EMBL/GenBank/DDBJ whole genome shotgun (WGS) entry which is preliminary data.</text>
</comment>
<feature type="transmembrane region" description="Helical" evidence="1">
    <location>
        <begin position="36"/>
        <end position="56"/>
    </location>
</feature>
<keyword evidence="1" id="KW-0812">Transmembrane</keyword>
<dbReference type="Proteomes" id="UP000231139">
    <property type="component" value="Unassembled WGS sequence"/>
</dbReference>
<feature type="transmembrane region" description="Helical" evidence="1">
    <location>
        <begin position="216"/>
        <end position="242"/>
    </location>
</feature>